<evidence type="ECO:0000256" key="6">
    <source>
        <dbReference type="ARBA" id="ARBA00023157"/>
    </source>
</evidence>
<gene>
    <name evidence="12" type="ORF">AAFF_G00125410</name>
</gene>
<feature type="region of interest" description="Disordered" evidence="9">
    <location>
        <begin position="299"/>
        <end position="352"/>
    </location>
</feature>
<feature type="region of interest" description="Disordered" evidence="9">
    <location>
        <begin position="242"/>
        <end position="262"/>
    </location>
</feature>
<feature type="region of interest" description="Disordered" evidence="9">
    <location>
        <begin position="401"/>
        <end position="420"/>
    </location>
</feature>
<reference evidence="12" key="1">
    <citation type="journal article" date="2023" name="Science">
        <title>Genome structures resolve the early diversification of teleost fishes.</title>
        <authorList>
            <person name="Parey E."/>
            <person name="Louis A."/>
            <person name="Montfort J."/>
            <person name="Bouchez O."/>
            <person name="Roques C."/>
            <person name="Iampietro C."/>
            <person name="Lluch J."/>
            <person name="Castinel A."/>
            <person name="Donnadieu C."/>
            <person name="Desvignes T."/>
            <person name="Floi Bucao C."/>
            <person name="Jouanno E."/>
            <person name="Wen M."/>
            <person name="Mejri S."/>
            <person name="Dirks R."/>
            <person name="Jansen H."/>
            <person name="Henkel C."/>
            <person name="Chen W.J."/>
            <person name="Zahm M."/>
            <person name="Cabau C."/>
            <person name="Klopp C."/>
            <person name="Thompson A.W."/>
            <person name="Robinson-Rechavi M."/>
            <person name="Braasch I."/>
            <person name="Lecointre G."/>
            <person name="Bobe J."/>
            <person name="Postlethwait J.H."/>
            <person name="Berthelot C."/>
            <person name="Roest Crollius H."/>
            <person name="Guiguen Y."/>
        </authorList>
    </citation>
    <scope>NUCLEOTIDE SEQUENCE</scope>
    <source>
        <strain evidence="12">NC1722</strain>
    </source>
</reference>
<accession>A0AAD7WA19</accession>
<protein>
    <recommendedName>
        <fullName evidence="11">TNFR-Cys domain-containing protein</fullName>
    </recommendedName>
</protein>
<feature type="repeat" description="TNFR-Cys" evidence="8">
    <location>
        <begin position="44"/>
        <end position="87"/>
    </location>
</feature>
<keyword evidence="2" id="KW-0964">Secreted</keyword>
<evidence type="ECO:0000313" key="13">
    <source>
        <dbReference type="Proteomes" id="UP001221898"/>
    </source>
</evidence>
<dbReference type="Gene3D" id="2.10.50.10">
    <property type="entry name" value="Tumor Necrosis Factor Receptor, subunit A, domain 2"/>
    <property type="match status" value="2"/>
</dbReference>
<keyword evidence="6 8" id="KW-1015">Disulfide bond</keyword>
<dbReference type="AlphaFoldDB" id="A0AAD7WA19"/>
<keyword evidence="13" id="KW-1185">Reference proteome</keyword>
<organism evidence="12 13">
    <name type="scientific">Aldrovandia affinis</name>
    <dbReference type="NCBI Taxonomy" id="143900"/>
    <lineage>
        <taxon>Eukaryota</taxon>
        <taxon>Metazoa</taxon>
        <taxon>Chordata</taxon>
        <taxon>Craniata</taxon>
        <taxon>Vertebrata</taxon>
        <taxon>Euteleostomi</taxon>
        <taxon>Actinopterygii</taxon>
        <taxon>Neopterygii</taxon>
        <taxon>Teleostei</taxon>
        <taxon>Notacanthiformes</taxon>
        <taxon>Halosauridae</taxon>
        <taxon>Aldrovandia</taxon>
    </lineage>
</organism>
<keyword evidence="7" id="KW-0325">Glycoprotein</keyword>
<comment type="caution">
    <text evidence="12">The sequence shown here is derived from an EMBL/GenBank/DDBJ whole genome shotgun (WGS) entry which is preliminary data.</text>
</comment>
<keyword evidence="3" id="KW-0053">Apoptosis</keyword>
<name>A0AAD7WA19_9TELE</name>
<feature type="signal peptide" evidence="10">
    <location>
        <begin position="1"/>
        <end position="27"/>
    </location>
</feature>
<dbReference type="EMBL" id="JAINUG010000188">
    <property type="protein sequence ID" value="KAJ8388980.1"/>
    <property type="molecule type" value="Genomic_DNA"/>
</dbReference>
<sequence>MEFRRRLCRSLTLFYLFNLGHFGQSSSCSNPPECELGDPAKCKPCPPNKYCDVKIHNHKCAFCTEHCSAERHLTQVKDCTDYSNRECHCDRGFYCDLPIQFTCRRCKPCHDGSFSSNTSRATSCLNHTNCTSLGLAMISKGNRTHDQVCGNVATGPKPETFNRDLESETVTAAWDTQTARRSHAARALTNPGFTNSELSLSVSASVKAIEYRAPRSSWLLVMLLLGLPQDCVVLETVQQLASQGSPGPRALGREGAEQNPGGVQQVNVEYTGGKENVNNTVGSIFIYSPGMVILGANASEQKGEAEEKQEDGERAEERRALISTPQQETQEGDGGPGSRNGVPEGGPVRGGVQEAERKELCYPIPATGKSKTVPILEGSRNPHTPNIKWDKRESGTRAISDRWVDQEESNQLDEPGLNQG</sequence>
<evidence type="ECO:0000256" key="10">
    <source>
        <dbReference type="SAM" id="SignalP"/>
    </source>
</evidence>
<feature type="compositionally biased region" description="Basic and acidic residues" evidence="9">
    <location>
        <begin position="301"/>
        <end position="320"/>
    </location>
</feature>
<feature type="chain" id="PRO_5042228233" description="TNFR-Cys domain-containing protein" evidence="10">
    <location>
        <begin position="28"/>
        <end position="420"/>
    </location>
</feature>
<feature type="region of interest" description="Disordered" evidence="9">
    <location>
        <begin position="366"/>
        <end position="395"/>
    </location>
</feature>
<evidence type="ECO:0000259" key="11">
    <source>
        <dbReference type="PROSITE" id="PS50050"/>
    </source>
</evidence>
<keyword evidence="5" id="KW-0677">Repeat</keyword>
<comment type="caution">
    <text evidence="8">Lacks conserved residue(s) required for the propagation of feature annotation.</text>
</comment>
<evidence type="ECO:0000256" key="1">
    <source>
        <dbReference type="ARBA" id="ARBA00004613"/>
    </source>
</evidence>
<dbReference type="InterPro" id="IPR001368">
    <property type="entry name" value="TNFR/NGFR_Cys_rich_reg"/>
</dbReference>
<dbReference type="SMART" id="SM00208">
    <property type="entry name" value="TNFR"/>
    <property type="match status" value="2"/>
</dbReference>
<evidence type="ECO:0000313" key="12">
    <source>
        <dbReference type="EMBL" id="KAJ8388980.1"/>
    </source>
</evidence>
<keyword evidence="4 10" id="KW-0732">Signal</keyword>
<feature type="compositionally biased region" description="Gly residues" evidence="9">
    <location>
        <begin position="332"/>
        <end position="349"/>
    </location>
</feature>
<feature type="disulfide bond" evidence="8">
    <location>
        <begin position="45"/>
        <end position="60"/>
    </location>
</feature>
<evidence type="ECO:0000256" key="8">
    <source>
        <dbReference type="PROSITE-ProRule" id="PRU00206"/>
    </source>
</evidence>
<evidence type="ECO:0000256" key="2">
    <source>
        <dbReference type="ARBA" id="ARBA00022525"/>
    </source>
</evidence>
<feature type="domain" description="TNFR-Cys" evidence="11">
    <location>
        <begin position="44"/>
        <end position="87"/>
    </location>
</feature>
<evidence type="ECO:0000256" key="3">
    <source>
        <dbReference type="ARBA" id="ARBA00022703"/>
    </source>
</evidence>
<evidence type="ECO:0000256" key="9">
    <source>
        <dbReference type="SAM" id="MobiDB-lite"/>
    </source>
</evidence>
<dbReference type="SUPFAM" id="SSF57586">
    <property type="entry name" value="TNF receptor-like"/>
    <property type="match status" value="1"/>
</dbReference>
<dbReference type="GO" id="GO:0005576">
    <property type="term" value="C:extracellular region"/>
    <property type="evidence" value="ECO:0007669"/>
    <property type="project" value="UniProtKB-SubCell"/>
</dbReference>
<comment type="subcellular location">
    <subcellularLocation>
        <location evidence="1">Secreted</location>
    </subcellularLocation>
</comment>
<dbReference type="PROSITE" id="PS50050">
    <property type="entry name" value="TNFR_NGFR_2"/>
    <property type="match status" value="1"/>
</dbReference>
<evidence type="ECO:0000256" key="5">
    <source>
        <dbReference type="ARBA" id="ARBA00022737"/>
    </source>
</evidence>
<dbReference type="GO" id="GO:0006915">
    <property type="term" value="P:apoptotic process"/>
    <property type="evidence" value="ECO:0007669"/>
    <property type="project" value="UniProtKB-KW"/>
</dbReference>
<dbReference type="InterPro" id="IPR052459">
    <property type="entry name" value="TNFRSF_decoy_receptor"/>
</dbReference>
<proteinExistence type="predicted"/>
<dbReference type="PANTHER" id="PTHR23097:SF181">
    <property type="entry name" value="CASPASE-8-LIKE"/>
    <property type="match status" value="1"/>
</dbReference>
<dbReference type="Proteomes" id="UP001221898">
    <property type="component" value="Unassembled WGS sequence"/>
</dbReference>
<dbReference type="PANTHER" id="PTHR23097">
    <property type="entry name" value="TUMOR NECROSIS FACTOR RECEPTOR SUPERFAMILY MEMBER"/>
    <property type="match status" value="1"/>
</dbReference>
<evidence type="ECO:0000256" key="7">
    <source>
        <dbReference type="ARBA" id="ARBA00023180"/>
    </source>
</evidence>
<evidence type="ECO:0000256" key="4">
    <source>
        <dbReference type="ARBA" id="ARBA00022729"/>
    </source>
</evidence>
<dbReference type="Pfam" id="PF00020">
    <property type="entry name" value="TNFR_c6"/>
    <property type="match status" value="1"/>
</dbReference>